<dbReference type="EMBL" id="BSYO01000005">
    <property type="protein sequence ID" value="GMH04713.1"/>
    <property type="molecule type" value="Genomic_DNA"/>
</dbReference>
<keyword evidence="3" id="KW-1185">Reference proteome</keyword>
<evidence type="ECO:0000256" key="1">
    <source>
        <dbReference type="SAM" id="MobiDB-lite"/>
    </source>
</evidence>
<proteinExistence type="predicted"/>
<comment type="caution">
    <text evidence="2">The sequence shown here is derived from an EMBL/GenBank/DDBJ whole genome shotgun (WGS) entry which is preliminary data.</text>
</comment>
<feature type="compositionally biased region" description="Basic and acidic residues" evidence="1">
    <location>
        <begin position="119"/>
        <end position="128"/>
    </location>
</feature>
<sequence length="277" mass="30065">MRILDGRSKIAAESTTSSEPAIGSLEPHSQPQHQIGGANTAKQPSRLPPTAGQNNCGYIWEQRRFSITTATGQPFQVREEFHISSKKEQRRTEQPPAISNCNGFKDQLKTIRLDAHTKGTADEADHRFPTRQSRPQIKPTSHRPGPSDAKLTQPSAVELRSNWSPNAVNLNFSMAYLNRSIHPWQARSRLEALEAEPINIRTSIGARCCTRQSNGGTSRGPGAFCADALFSRSVAFVGWVQDGMANLAGFVDVVTGVGICVCSPLAVFGSNPSECPG</sequence>
<reference evidence="2" key="1">
    <citation type="submission" date="2023-05" db="EMBL/GenBank/DDBJ databases">
        <title>Nepenthes gracilis genome sequencing.</title>
        <authorList>
            <person name="Fukushima K."/>
        </authorList>
    </citation>
    <scope>NUCLEOTIDE SEQUENCE</scope>
    <source>
        <strain evidence="2">SING2019-196</strain>
    </source>
</reference>
<feature type="compositionally biased region" description="Basic and acidic residues" evidence="1">
    <location>
        <begin position="83"/>
        <end position="93"/>
    </location>
</feature>
<organism evidence="2 3">
    <name type="scientific">Nepenthes gracilis</name>
    <name type="common">Slender pitcher plant</name>
    <dbReference type="NCBI Taxonomy" id="150966"/>
    <lineage>
        <taxon>Eukaryota</taxon>
        <taxon>Viridiplantae</taxon>
        <taxon>Streptophyta</taxon>
        <taxon>Embryophyta</taxon>
        <taxon>Tracheophyta</taxon>
        <taxon>Spermatophyta</taxon>
        <taxon>Magnoliopsida</taxon>
        <taxon>eudicotyledons</taxon>
        <taxon>Gunneridae</taxon>
        <taxon>Pentapetalae</taxon>
        <taxon>Caryophyllales</taxon>
        <taxon>Nepenthaceae</taxon>
        <taxon>Nepenthes</taxon>
    </lineage>
</organism>
<feature type="region of interest" description="Disordered" evidence="1">
    <location>
        <begin position="83"/>
        <end position="102"/>
    </location>
</feature>
<gene>
    <name evidence="2" type="ORF">Nepgr_006553</name>
</gene>
<feature type="compositionally biased region" description="Basic and acidic residues" evidence="1">
    <location>
        <begin position="1"/>
        <end position="10"/>
    </location>
</feature>
<feature type="region of interest" description="Disordered" evidence="1">
    <location>
        <begin position="119"/>
        <end position="156"/>
    </location>
</feature>
<dbReference type="Proteomes" id="UP001279734">
    <property type="component" value="Unassembled WGS sequence"/>
</dbReference>
<accession>A0AAD3S592</accession>
<dbReference type="AlphaFoldDB" id="A0AAD3S592"/>
<feature type="compositionally biased region" description="Polar residues" evidence="1">
    <location>
        <begin position="130"/>
        <end position="139"/>
    </location>
</feature>
<name>A0AAD3S592_NEPGR</name>
<evidence type="ECO:0000313" key="3">
    <source>
        <dbReference type="Proteomes" id="UP001279734"/>
    </source>
</evidence>
<feature type="region of interest" description="Disordered" evidence="1">
    <location>
        <begin position="1"/>
        <end position="53"/>
    </location>
</feature>
<evidence type="ECO:0000313" key="2">
    <source>
        <dbReference type="EMBL" id="GMH04713.1"/>
    </source>
</evidence>
<protein>
    <submittedName>
        <fullName evidence="2">Uncharacterized protein</fullName>
    </submittedName>
</protein>